<proteinExistence type="predicted"/>
<evidence type="ECO:0000313" key="2">
    <source>
        <dbReference type="EMBL" id="WNR42469.1"/>
    </source>
</evidence>
<feature type="transmembrane region" description="Helical" evidence="1">
    <location>
        <begin position="23"/>
        <end position="42"/>
    </location>
</feature>
<accession>A0AA96RIP5</accession>
<evidence type="ECO:0000313" key="3">
    <source>
        <dbReference type="Proteomes" id="UP001304650"/>
    </source>
</evidence>
<reference evidence="2" key="1">
    <citation type="submission" date="2022-02" db="EMBL/GenBank/DDBJ databases">
        <title>Paenibacillus sp. MBLB1832 Whole Genome Shotgun Sequencing.</title>
        <authorList>
            <person name="Hwang C.Y."/>
            <person name="Cho E.-S."/>
            <person name="Seo M.-J."/>
        </authorList>
    </citation>
    <scope>NUCLEOTIDE SEQUENCE</scope>
    <source>
        <strain evidence="2">MBLB1832</strain>
    </source>
</reference>
<dbReference type="Proteomes" id="UP001304650">
    <property type="component" value="Chromosome"/>
</dbReference>
<dbReference type="RefSeq" id="WP_314795923.1">
    <property type="nucleotide sequence ID" value="NZ_CP130319.1"/>
</dbReference>
<organism evidence="2 3">
    <name type="scientific">Paenibacillus roseopurpureus</name>
    <dbReference type="NCBI Taxonomy" id="2918901"/>
    <lineage>
        <taxon>Bacteria</taxon>
        <taxon>Bacillati</taxon>
        <taxon>Bacillota</taxon>
        <taxon>Bacilli</taxon>
        <taxon>Bacillales</taxon>
        <taxon>Paenibacillaceae</taxon>
        <taxon>Paenibacillus</taxon>
    </lineage>
</organism>
<protein>
    <submittedName>
        <fullName evidence="2">DUF5359 family protein</fullName>
    </submittedName>
</protein>
<keyword evidence="1" id="KW-1133">Transmembrane helix</keyword>
<sequence length="73" mass="8624">MSEQEPQEYEQLFIRFSAKMERMLIRAVIVCLILLVCVQVLLQNAYIRRHFTRVEPLEGQPYIVAQPSSKERS</sequence>
<keyword evidence="3" id="KW-1185">Reference proteome</keyword>
<dbReference type="EMBL" id="CP130319">
    <property type="protein sequence ID" value="WNR42469.1"/>
    <property type="molecule type" value="Genomic_DNA"/>
</dbReference>
<keyword evidence="1" id="KW-0472">Membrane</keyword>
<gene>
    <name evidence="2" type="ORF">MJB10_15165</name>
</gene>
<dbReference type="KEGG" id="proo:MJB10_15165"/>
<dbReference type="AlphaFoldDB" id="A0AA96RIP5"/>
<evidence type="ECO:0000256" key="1">
    <source>
        <dbReference type="SAM" id="Phobius"/>
    </source>
</evidence>
<keyword evidence="1" id="KW-0812">Transmembrane</keyword>
<name>A0AA96RIP5_9BACL</name>